<keyword evidence="13 14" id="KW-0464">Manganese</keyword>
<dbReference type="EMBL" id="BMZE01000003">
    <property type="protein sequence ID" value="GHA30450.1"/>
    <property type="molecule type" value="Genomic_DNA"/>
</dbReference>
<feature type="domain" description="RNase H type-2" evidence="17">
    <location>
        <begin position="25"/>
        <end position="214"/>
    </location>
</feature>
<dbReference type="HAMAP" id="MF_00052_B">
    <property type="entry name" value="RNase_HII_B"/>
    <property type="match status" value="1"/>
</dbReference>
<sequence length="239" mass="25124">MLSDSIDTVGPTFAHEAAALASGARVVAGVDEAGRGPLAGPVVVAAVVLDPANIPIGLDDSKKLTEDRREALFEDIIRSASYAIVTAPPSIILARNIRGATLWAMAEAVHRLPRVPGRVLVDGRDIPPDLPCEGLALVSGDARSVSIAAASILAKVTRDRMCRIMDCDAPDFGFASHKGYSSPAHMTALNTHGPCRHHRAAFAPVAAARLSRTVTVEESQGGLDLAIEETLEIRVREAS</sequence>
<proteinExistence type="inferred from homology"/>
<evidence type="ECO:0000313" key="18">
    <source>
        <dbReference type="EMBL" id="GHA30450.1"/>
    </source>
</evidence>
<comment type="similarity">
    <text evidence="5 14 16">Belongs to the RNase HII family.</text>
</comment>
<dbReference type="PROSITE" id="PS51975">
    <property type="entry name" value="RNASE_H_2"/>
    <property type="match status" value="1"/>
</dbReference>
<dbReference type="AlphaFoldDB" id="A0A918S8L3"/>
<evidence type="ECO:0000256" key="11">
    <source>
        <dbReference type="ARBA" id="ARBA00022759"/>
    </source>
</evidence>
<dbReference type="EC" id="3.1.26.4" evidence="6 14"/>
<keyword evidence="10 14" id="KW-0479">Metal-binding</keyword>
<evidence type="ECO:0000256" key="9">
    <source>
        <dbReference type="ARBA" id="ARBA00022722"/>
    </source>
</evidence>
<evidence type="ECO:0000256" key="8">
    <source>
        <dbReference type="ARBA" id="ARBA00022490"/>
    </source>
</evidence>
<evidence type="ECO:0000256" key="1">
    <source>
        <dbReference type="ARBA" id="ARBA00000077"/>
    </source>
</evidence>
<dbReference type="GO" id="GO:0030145">
    <property type="term" value="F:manganese ion binding"/>
    <property type="evidence" value="ECO:0007669"/>
    <property type="project" value="UniProtKB-UniRule"/>
</dbReference>
<keyword evidence="11 14" id="KW-0255">Endonuclease</keyword>
<evidence type="ECO:0000256" key="5">
    <source>
        <dbReference type="ARBA" id="ARBA00007383"/>
    </source>
</evidence>
<dbReference type="RefSeq" id="WP_189426332.1">
    <property type="nucleotide sequence ID" value="NZ_BMZE01000003.1"/>
</dbReference>
<comment type="caution">
    <text evidence="18">The sequence shown here is derived from an EMBL/GenBank/DDBJ whole genome shotgun (WGS) entry which is preliminary data.</text>
</comment>
<evidence type="ECO:0000256" key="7">
    <source>
        <dbReference type="ARBA" id="ARBA00019179"/>
    </source>
</evidence>
<dbReference type="Proteomes" id="UP000646579">
    <property type="component" value="Unassembled WGS sequence"/>
</dbReference>
<protein>
    <recommendedName>
        <fullName evidence="7 14">Ribonuclease HII</fullName>
        <shortName evidence="14">RNase HII</shortName>
        <ecNumber evidence="6 14">3.1.26.4</ecNumber>
    </recommendedName>
</protein>
<feature type="binding site" evidence="14 15">
    <location>
        <position position="31"/>
    </location>
    <ligand>
        <name>a divalent metal cation</name>
        <dbReference type="ChEBI" id="CHEBI:60240"/>
    </ligand>
</feature>
<evidence type="ECO:0000313" key="19">
    <source>
        <dbReference type="Proteomes" id="UP000646579"/>
    </source>
</evidence>
<dbReference type="GO" id="GO:0003723">
    <property type="term" value="F:RNA binding"/>
    <property type="evidence" value="ECO:0007669"/>
    <property type="project" value="UniProtKB-UniRule"/>
</dbReference>
<reference evidence="18" key="1">
    <citation type="journal article" date="2014" name="Int. J. Syst. Evol. Microbiol.">
        <title>Complete genome sequence of Corynebacterium casei LMG S-19264T (=DSM 44701T), isolated from a smear-ripened cheese.</title>
        <authorList>
            <consortium name="US DOE Joint Genome Institute (JGI-PGF)"/>
            <person name="Walter F."/>
            <person name="Albersmeier A."/>
            <person name="Kalinowski J."/>
            <person name="Ruckert C."/>
        </authorList>
    </citation>
    <scope>NUCLEOTIDE SEQUENCE</scope>
    <source>
        <strain evidence="18">KCTC 32437</strain>
    </source>
</reference>
<evidence type="ECO:0000256" key="15">
    <source>
        <dbReference type="PROSITE-ProRule" id="PRU01319"/>
    </source>
</evidence>
<keyword evidence="12 14" id="KW-0378">Hydrolase</keyword>
<comment type="subcellular location">
    <subcellularLocation>
        <location evidence="4 14">Cytoplasm</location>
    </subcellularLocation>
</comment>
<evidence type="ECO:0000256" key="12">
    <source>
        <dbReference type="ARBA" id="ARBA00022801"/>
    </source>
</evidence>
<name>A0A918S8L3_9HYPH</name>
<comment type="function">
    <text evidence="3 14 16">Endonuclease that specifically degrades the RNA of RNA-DNA hybrids.</text>
</comment>
<comment type="cofactor">
    <cofactor evidence="2">
        <name>Mg(2+)</name>
        <dbReference type="ChEBI" id="CHEBI:18420"/>
    </cofactor>
</comment>
<dbReference type="PANTHER" id="PTHR10954:SF18">
    <property type="entry name" value="RIBONUCLEASE HII"/>
    <property type="match status" value="1"/>
</dbReference>
<feature type="binding site" evidence="14 15">
    <location>
        <position position="122"/>
    </location>
    <ligand>
        <name>a divalent metal cation</name>
        <dbReference type="ChEBI" id="CHEBI:60240"/>
    </ligand>
</feature>
<dbReference type="InterPro" id="IPR024567">
    <property type="entry name" value="RNase_HII/HIII_dom"/>
</dbReference>
<comment type="catalytic activity">
    <reaction evidence="1 14 15 16">
        <text>Endonucleolytic cleavage to 5'-phosphomonoester.</text>
        <dbReference type="EC" id="3.1.26.4"/>
    </reaction>
</comment>
<evidence type="ECO:0000256" key="3">
    <source>
        <dbReference type="ARBA" id="ARBA00004065"/>
    </source>
</evidence>
<dbReference type="GO" id="GO:0005737">
    <property type="term" value="C:cytoplasm"/>
    <property type="evidence" value="ECO:0007669"/>
    <property type="project" value="UniProtKB-SubCell"/>
</dbReference>
<dbReference type="Gene3D" id="3.30.420.10">
    <property type="entry name" value="Ribonuclease H-like superfamily/Ribonuclease H"/>
    <property type="match status" value="1"/>
</dbReference>
<comment type="cofactor">
    <cofactor evidence="14 15">
        <name>Mn(2+)</name>
        <dbReference type="ChEBI" id="CHEBI:29035"/>
    </cofactor>
    <cofactor evidence="14 15">
        <name>Mg(2+)</name>
        <dbReference type="ChEBI" id="CHEBI:18420"/>
    </cofactor>
    <text evidence="14 15">Manganese or magnesium. Binds 1 divalent metal ion per monomer in the absence of substrate. May bind a second metal ion after substrate binding.</text>
</comment>
<gene>
    <name evidence="14 18" type="primary">rnhB</name>
    <name evidence="18" type="ORF">GCM10007989_27790</name>
</gene>
<evidence type="ECO:0000256" key="16">
    <source>
        <dbReference type="RuleBase" id="RU003515"/>
    </source>
</evidence>
<dbReference type="InterPro" id="IPR012337">
    <property type="entry name" value="RNaseH-like_sf"/>
</dbReference>
<accession>A0A918S8L3</accession>
<evidence type="ECO:0000256" key="10">
    <source>
        <dbReference type="ARBA" id="ARBA00022723"/>
    </source>
</evidence>
<evidence type="ECO:0000256" key="14">
    <source>
        <dbReference type="HAMAP-Rule" id="MF_00052"/>
    </source>
</evidence>
<dbReference type="GO" id="GO:0006298">
    <property type="term" value="P:mismatch repair"/>
    <property type="evidence" value="ECO:0007669"/>
    <property type="project" value="TreeGrafter"/>
</dbReference>
<dbReference type="GO" id="GO:0032299">
    <property type="term" value="C:ribonuclease H2 complex"/>
    <property type="evidence" value="ECO:0007669"/>
    <property type="project" value="TreeGrafter"/>
</dbReference>
<dbReference type="InterPro" id="IPR001352">
    <property type="entry name" value="RNase_HII/HIII"/>
</dbReference>
<dbReference type="PANTHER" id="PTHR10954">
    <property type="entry name" value="RIBONUCLEASE H2 SUBUNIT A"/>
    <property type="match status" value="1"/>
</dbReference>
<reference evidence="18" key="2">
    <citation type="submission" date="2020-09" db="EMBL/GenBank/DDBJ databases">
        <authorList>
            <person name="Sun Q."/>
            <person name="Kim S."/>
        </authorList>
    </citation>
    <scope>NUCLEOTIDE SEQUENCE</scope>
    <source>
        <strain evidence="18">KCTC 32437</strain>
    </source>
</reference>
<dbReference type="InterPro" id="IPR022898">
    <property type="entry name" value="RNase_HII"/>
</dbReference>
<dbReference type="CDD" id="cd07182">
    <property type="entry name" value="RNase_HII_bacteria_HII_like"/>
    <property type="match status" value="1"/>
</dbReference>
<dbReference type="SUPFAM" id="SSF53098">
    <property type="entry name" value="Ribonuclease H-like"/>
    <property type="match status" value="1"/>
</dbReference>
<evidence type="ECO:0000256" key="4">
    <source>
        <dbReference type="ARBA" id="ARBA00004496"/>
    </source>
</evidence>
<keyword evidence="19" id="KW-1185">Reference proteome</keyword>
<feature type="binding site" evidence="14 15">
    <location>
        <position position="32"/>
    </location>
    <ligand>
        <name>a divalent metal cation</name>
        <dbReference type="ChEBI" id="CHEBI:60240"/>
    </ligand>
</feature>
<evidence type="ECO:0000256" key="6">
    <source>
        <dbReference type="ARBA" id="ARBA00012180"/>
    </source>
</evidence>
<dbReference type="GO" id="GO:0043137">
    <property type="term" value="P:DNA replication, removal of RNA primer"/>
    <property type="evidence" value="ECO:0007669"/>
    <property type="project" value="TreeGrafter"/>
</dbReference>
<keyword evidence="8 14" id="KW-0963">Cytoplasm</keyword>
<keyword evidence="9 14" id="KW-0540">Nuclease</keyword>
<dbReference type="InterPro" id="IPR036397">
    <property type="entry name" value="RNaseH_sf"/>
</dbReference>
<evidence type="ECO:0000256" key="2">
    <source>
        <dbReference type="ARBA" id="ARBA00001946"/>
    </source>
</evidence>
<evidence type="ECO:0000256" key="13">
    <source>
        <dbReference type="ARBA" id="ARBA00023211"/>
    </source>
</evidence>
<evidence type="ECO:0000259" key="17">
    <source>
        <dbReference type="PROSITE" id="PS51975"/>
    </source>
</evidence>
<dbReference type="GO" id="GO:0004523">
    <property type="term" value="F:RNA-DNA hybrid ribonuclease activity"/>
    <property type="evidence" value="ECO:0007669"/>
    <property type="project" value="UniProtKB-UniRule"/>
</dbReference>
<dbReference type="NCBIfam" id="NF000595">
    <property type="entry name" value="PRK00015.1-3"/>
    <property type="match status" value="1"/>
</dbReference>
<organism evidence="18 19">
    <name type="scientific">Devosia pacifica</name>
    <dbReference type="NCBI Taxonomy" id="1335967"/>
    <lineage>
        <taxon>Bacteria</taxon>
        <taxon>Pseudomonadati</taxon>
        <taxon>Pseudomonadota</taxon>
        <taxon>Alphaproteobacteria</taxon>
        <taxon>Hyphomicrobiales</taxon>
        <taxon>Devosiaceae</taxon>
        <taxon>Devosia</taxon>
    </lineage>
</organism>
<dbReference type="Pfam" id="PF01351">
    <property type="entry name" value="RNase_HII"/>
    <property type="match status" value="1"/>
</dbReference>